<reference evidence="5" key="1">
    <citation type="submission" date="2023-06" db="EMBL/GenBank/DDBJ databases">
        <title>Genome-scale phylogeny and comparative genomics of the fungal order Sordariales.</title>
        <authorList>
            <consortium name="Lawrence Berkeley National Laboratory"/>
            <person name="Hensen N."/>
            <person name="Bonometti L."/>
            <person name="Westerberg I."/>
            <person name="Brannstrom I.O."/>
            <person name="Guillou S."/>
            <person name="Cros-Aarteil S."/>
            <person name="Calhoun S."/>
            <person name="Haridas S."/>
            <person name="Kuo A."/>
            <person name="Mondo S."/>
            <person name="Pangilinan J."/>
            <person name="Riley R."/>
            <person name="LaButti K."/>
            <person name="Andreopoulos B."/>
            <person name="Lipzen A."/>
            <person name="Chen C."/>
            <person name="Yanf M."/>
            <person name="Daum C."/>
            <person name="Ng V."/>
            <person name="Clum A."/>
            <person name="Steindorff A."/>
            <person name="Ohm R."/>
            <person name="Martin F."/>
            <person name="Silar P."/>
            <person name="Natvig D."/>
            <person name="Lalanne C."/>
            <person name="Gautier V."/>
            <person name="Ament-velasquez S.L."/>
            <person name="Kruys A."/>
            <person name="Hutchinson M.I."/>
            <person name="Powell A.J."/>
            <person name="Barry K."/>
            <person name="Miller A.N."/>
            <person name="Grigoriev I.V."/>
            <person name="Debuchy R."/>
            <person name="Gladieux P."/>
            <person name="Thoren M.H."/>
            <person name="Johannesson H."/>
        </authorList>
    </citation>
    <scope>NUCLEOTIDE SEQUENCE</scope>
    <source>
        <strain evidence="5">SMH3187-1</strain>
    </source>
</reference>
<feature type="domain" description="Nephrocystin 3-like N-terminal" evidence="3">
    <location>
        <begin position="218"/>
        <end position="392"/>
    </location>
</feature>
<protein>
    <recommendedName>
        <fullName evidence="7">NACHT domain-containing protein</fullName>
    </recommendedName>
</protein>
<evidence type="ECO:0000259" key="3">
    <source>
        <dbReference type="Pfam" id="PF24883"/>
    </source>
</evidence>
<keyword evidence="1" id="KW-0677">Repeat</keyword>
<dbReference type="InterPro" id="IPR056884">
    <property type="entry name" value="NPHP3-like_N"/>
</dbReference>
<sequence>MEPASAIGIASAAICFVEFTYKFTSTLFSLVTEGTATDHDSLEDTCRKMRDMSRDILLSPNPAAPLSPEQRALASLSIQCRMLADRILRKLEKVKPANRKVMTVVKAAVRLVCSKEEFATLQKNLDMCRGQLHLHLSMLHNAAIQAALDNIEVASEDLLERLEKSREKANQQAIQDGLAFQSMVDRYQDIAMAATDTFGWIFDNSSKQLESNRHLLQPFRDWLEDGDGIFHISGKPGTGKSTLMKFLCQHKKTLESLERWSGTKELVLGHFFFWNRGSAMQKSLVGLIRALMYHVVIQRPDIILELFPDLWDPARFEPWGNTRPERIENEDVVRAFQQLIASEEISNGYKFCFFIDGLDEFDEETKTHTNLLSTLLDWVKPSRCLKLCVSSRELPVFQARLNIRQRLRLQELTKKDIENVVRQTLQEEQSFAGATTLEPQDAERLRQSVIEKADGVFLWVVLTLKTIVEALQCGESVSDLFQMMNSVPQRLEDFLGYILDSIPLAQRKKAAFTFAFALGVEFLPVPYFLETLLYPTFSPSLCRYSFLDDIADDPDFLEKQGSVIPSTEAVENRISTCRTRISGRCRGLLEFRPYGLSKDREGLEEIVRFTHRSIPEFLGKYLSSNWGTYLSDFDLVQAYTKTFAAALKLVKAPFPETHKTFSKQIHSLFDVIVTYQGQVTSTHFGYLDEFDAVLHSRQLESKPEFPEASWTKFRSAFRSRPCFESLFHTALGVNYHPYVRWKLNRDPHLVAGVGEAAALIAAFTGIYFEQRYPSQAYRKVKPDDVLSTTETLLEQGLDLTAASAFPNDRGILAWECLLVVVTSAQKEEGDYGVIPLVWAAVEACLQRIDLPPVWHRRDATTLTISIPKIGRVYDASQGCPINAGGLQLGNLKLPGSLQDVGGAATLEDFLCFHSPPNAEKVLQILEGRKGG</sequence>
<dbReference type="Pfam" id="PF24883">
    <property type="entry name" value="NPHP3_N"/>
    <property type="match status" value="1"/>
</dbReference>
<evidence type="ECO:0008006" key="7">
    <source>
        <dbReference type="Google" id="ProtNLM"/>
    </source>
</evidence>
<organism evidence="5 6">
    <name type="scientific">Schizothecium vesticola</name>
    <dbReference type="NCBI Taxonomy" id="314040"/>
    <lineage>
        <taxon>Eukaryota</taxon>
        <taxon>Fungi</taxon>
        <taxon>Dikarya</taxon>
        <taxon>Ascomycota</taxon>
        <taxon>Pezizomycotina</taxon>
        <taxon>Sordariomycetes</taxon>
        <taxon>Sordariomycetidae</taxon>
        <taxon>Sordariales</taxon>
        <taxon>Schizotheciaceae</taxon>
        <taxon>Schizothecium</taxon>
    </lineage>
</organism>
<feature type="coiled-coil region" evidence="2">
    <location>
        <begin position="148"/>
        <end position="175"/>
    </location>
</feature>
<feature type="domain" description="DUF7791" evidence="4">
    <location>
        <begin position="502"/>
        <end position="619"/>
    </location>
</feature>
<name>A0AA40F0H2_9PEZI</name>
<dbReference type="InterPro" id="IPR027417">
    <property type="entry name" value="P-loop_NTPase"/>
</dbReference>
<dbReference type="InterPro" id="IPR056693">
    <property type="entry name" value="DUF7791"/>
</dbReference>
<evidence type="ECO:0000259" key="4">
    <source>
        <dbReference type="Pfam" id="PF25053"/>
    </source>
</evidence>
<evidence type="ECO:0000256" key="2">
    <source>
        <dbReference type="SAM" id="Coils"/>
    </source>
</evidence>
<evidence type="ECO:0000313" key="5">
    <source>
        <dbReference type="EMBL" id="KAK0748990.1"/>
    </source>
</evidence>
<dbReference type="EMBL" id="JAUKUD010000003">
    <property type="protein sequence ID" value="KAK0748990.1"/>
    <property type="molecule type" value="Genomic_DNA"/>
</dbReference>
<dbReference type="Pfam" id="PF25053">
    <property type="entry name" value="DUF7791"/>
    <property type="match status" value="1"/>
</dbReference>
<evidence type="ECO:0000256" key="1">
    <source>
        <dbReference type="ARBA" id="ARBA00022737"/>
    </source>
</evidence>
<dbReference type="SUPFAM" id="SSF52540">
    <property type="entry name" value="P-loop containing nucleoside triphosphate hydrolases"/>
    <property type="match status" value="1"/>
</dbReference>
<evidence type="ECO:0000313" key="6">
    <source>
        <dbReference type="Proteomes" id="UP001172155"/>
    </source>
</evidence>
<dbReference type="Gene3D" id="3.40.50.300">
    <property type="entry name" value="P-loop containing nucleotide triphosphate hydrolases"/>
    <property type="match status" value="1"/>
</dbReference>
<gene>
    <name evidence="5" type="ORF">B0T18DRAFT_96185</name>
</gene>
<accession>A0AA40F0H2</accession>
<dbReference type="AlphaFoldDB" id="A0AA40F0H2"/>
<proteinExistence type="predicted"/>
<keyword evidence="2" id="KW-0175">Coiled coil</keyword>
<comment type="caution">
    <text evidence="5">The sequence shown here is derived from an EMBL/GenBank/DDBJ whole genome shotgun (WGS) entry which is preliminary data.</text>
</comment>
<dbReference type="PANTHER" id="PTHR10039:SF5">
    <property type="entry name" value="NACHT DOMAIN-CONTAINING PROTEIN"/>
    <property type="match status" value="1"/>
</dbReference>
<dbReference type="PANTHER" id="PTHR10039">
    <property type="entry name" value="AMELOGENIN"/>
    <property type="match status" value="1"/>
</dbReference>
<keyword evidence="6" id="KW-1185">Reference proteome</keyword>
<dbReference type="Proteomes" id="UP001172155">
    <property type="component" value="Unassembled WGS sequence"/>
</dbReference>